<organism evidence="1 2">
    <name type="scientific">Bradyrhizobium diazoefficiens</name>
    <dbReference type="NCBI Taxonomy" id="1355477"/>
    <lineage>
        <taxon>Bacteria</taxon>
        <taxon>Pseudomonadati</taxon>
        <taxon>Pseudomonadota</taxon>
        <taxon>Alphaproteobacteria</taxon>
        <taxon>Hyphomicrobiales</taxon>
        <taxon>Nitrobacteraceae</taxon>
        <taxon>Bradyrhizobium</taxon>
    </lineage>
</organism>
<dbReference type="GeneID" id="46492312"/>
<accession>A0A0E4BWZ3</accession>
<sequence length="94" mass="10621">MNLKIGLVAASLFGALAASPAASAMPIAPAPAVPQVSDVEQVRMVCDAWGRCFWRPNYYGYYGPRPYYGPRYYGPPRYYGGYGPRYYGYGYRRW</sequence>
<proteinExistence type="predicted"/>
<dbReference type="AlphaFoldDB" id="A0A0E4BWZ3"/>
<dbReference type="RefSeq" id="WP_028171430.1">
    <property type="nucleotide sequence ID" value="NZ_AJQI01000317.1"/>
</dbReference>
<reference evidence="1 2" key="1">
    <citation type="submission" date="2014-11" db="EMBL/GenBank/DDBJ databases">
        <title>Symbiosis island explosion on the genome of extra-slow-growing strains of soybean bradyrhizobia with massive insertion sequences.</title>
        <authorList>
            <person name="Iida T."/>
            <person name="Minamisawa K."/>
        </authorList>
    </citation>
    <scope>NUCLEOTIDE SEQUENCE [LARGE SCALE GENOMIC DNA]</scope>
    <source>
        <strain evidence="1 2">NK6</strain>
    </source>
</reference>
<gene>
    <name evidence="1" type="ORF">NK6_10013</name>
</gene>
<dbReference type="Proteomes" id="UP000063308">
    <property type="component" value="Chromosome"/>
</dbReference>
<name>A0A0E4BWZ3_9BRAD</name>
<protein>
    <submittedName>
        <fullName evidence="1">Uncharacterized protein</fullName>
    </submittedName>
</protein>
<evidence type="ECO:0000313" key="2">
    <source>
        <dbReference type="Proteomes" id="UP000063308"/>
    </source>
</evidence>
<dbReference type="EMBL" id="AP014685">
    <property type="protein sequence ID" value="BAR63146.1"/>
    <property type="molecule type" value="Genomic_DNA"/>
</dbReference>
<evidence type="ECO:0000313" key="1">
    <source>
        <dbReference type="EMBL" id="BAR63146.1"/>
    </source>
</evidence>